<evidence type="ECO:0000313" key="1">
    <source>
        <dbReference type="EMBL" id="KAJ0181017.1"/>
    </source>
</evidence>
<evidence type="ECO:0000313" key="2">
    <source>
        <dbReference type="Proteomes" id="UP000824533"/>
    </source>
</evidence>
<keyword evidence="2" id="KW-1185">Reference proteome</keyword>
<gene>
    <name evidence="1" type="ORF">K1T71_003102</name>
</gene>
<dbReference type="EMBL" id="CM034391">
    <property type="protein sequence ID" value="KAJ0181017.1"/>
    <property type="molecule type" value="Genomic_DNA"/>
</dbReference>
<name>A0ACC1DBP7_9NEOP</name>
<comment type="caution">
    <text evidence="1">The sequence shown here is derived from an EMBL/GenBank/DDBJ whole genome shotgun (WGS) entry which is preliminary data.</text>
</comment>
<accession>A0ACC1DBP7</accession>
<organism evidence="1 2">
    <name type="scientific">Dendrolimus kikuchii</name>
    <dbReference type="NCBI Taxonomy" id="765133"/>
    <lineage>
        <taxon>Eukaryota</taxon>
        <taxon>Metazoa</taxon>
        <taxon>Ecdysozoa</taxon>
        <taxon>Arthropoda</taxon>
        <taxon>Hexapoda</taxon>
        <taxon>Insecta</taxon>
        <taxon>Pterygota</taxon>
        <taxon>Neoptera</taxon>
        <taxon>Endopterygota</taxon>
        <taxon>Lepidoptera</taxon>
        <taxon>Glossata</taxon>
        <taxon>Ditrysia</taxon>
        <taxon>Bombycoidea</taxon>
        <taxon>Lasiocampidae</taxon>
        <taxon>Dendrolimus</taxon>
    </lineage>
</organism>
<sequence length="420" mass="49012">MGQMCRICLQNAENICYLFSENKEAKDILQKIYLCTQTVLQPDKELPDNICSICLKELCDAYNFRTKCITINERFKTYSEQVEQTDKMLFEDDTPNFFSDDSLQATEKDSIIQNNEVNLEENSSLTQSEISTEVTFQCDICTKALKSMSSLSRHKEVMHVKRKYAGKVTGFGANRRYHCTSCSYSTPHSQTLTNHMRRHEGDRPYVCECGKTFTQTSSLAAHQKSHSTTTYFTCSKCGKQFKFAYALKTHLSVHENGKYSCHICQKVLKQKRTWAAHMRRHYNIYNYSCDECGNTFITIAELINHRKRHDKNKTLECHVCSYKTNTKKNLTLHLKRHIGERPYKCDHCENSFLTTNELKMHQRKHTHEKPFPCPSCTQRFAYSSNLNKHMQTLHGVTYKWSDVKLKEKARHPTLPHNRLI</sequence>
<dbReference type="Proteomes" id="UP000824533">
    <property type="component" value="Linkage Group LG05"/>
</dbReference>
<protein>
    <submittedName>
        <fullName evidence="1">Uncharacterized protein</fullName>
    </submittedName>
</protein>
<reference evidence="1 2" key="1">
    <citation type="journal article" date="2021" name="Front. Genet.">
        <title>Chromosome-Level Genome Assembly Reveals Significant Gene Expansion in the Toll and IMD Signaling Pathways of Dendrolimus kikuchii.</title>
        <authorList>
            <person name="Zhou J."/>
            <person name="Wu P."/>
            <person name="Xiong Z."/>
            <person name="Liu N."/>
            <person name="Zhao N."/>
            <person name="Ji M."/>
            <person name="Qiu Y."/>
            <person name="Yang B."/>
        </authorList>
    </citation>
    <scope>NUCLEOTIDE SEQUENCE [LARGE SCALE GENOMIC DNA]</scope>
    <source>
        <strain evidence="1">Ann1</strain>
    </source>
</reference>
<proteinExistence type="predicted"/>